<dbReference type="InterPro" id="IPR010819">
    <property type="entry name" value="AGE/CE"/>
</dbReference>
<protein>
    <submittedName>
        <fullName evidence="3">Mannose-6-phosphate isomerase</fullName>
    </submittedName>
</protein>
<gene>
    <name evidence="3" type="ORF">ENK01_02015</name>
</gene>
<proteinExistence type="inferred from homology"/>
<dbReference type="SUPFAM" id="SSF48208">
    <property type="entry name" value="Six-hairpin glycosidases"/>
    <property type="match status" value="1"/>
</dbReference>
<dbReference type="EMBL" id="DROP01000136">
    <property type="protein sequence ID" value="HHI88705.1"/>
    <property type="molecule type" value="Genomic_DNA"/>
</dbReference>
<dbReference type="InterPro" id="IPR012341">
    <property type="entry name" value="6hp_glycosidase-like_sf"/>
</dbReference>
<dbReference type="Proteomes" id="UP000885806">
    <property type="component" value="Unassembled WGS sequence"/>
</dbReference>
<evidence type="ECO:0000256" key="1">
    <source>
        <dbReference type="ARBA" id="ARBA00008558"/>
    </source>
</evidence>
<organism evidence="3">
    <name type="scientific">Hellea balneolensis</name>
    <dbReference type="NCBI Taxonomy" id="287478"/>
    <lineage>
        <taxon>Bacteria</taxon>
        <taxon>Pseudomonadati</taxon>
        <taxon>Pseudomonadota</taxon>
        <taxon>Alphaproteobacteria</taxon>
        <taxon>Maricaulales</taxon>
        <taxon>Robiginitomaculaceae</taxon>
        <taxon>Hellea</taxon>
    </lineage>
</organism>
<reference evidence="3" key="1">
    <citation type="journal article" date="2020" name="mSystems">
        <title>Genome- and Community-Level Interaction Insights into Carbon Utilization and Element Cycling Functions of Hydrothermarchaeota in Hydrothermal Sediment.</title>
        <authorList>
            <person name="Zhou Z."/>
            <person name="Liu Y."/>
            <person name="Xu W."/>
            <person name="Pan J."/>
            <person name="Luo Z.H."/>
            <person name="Li M."/>
        </authorList>
    </citation>
    <scope>NUCLEOTIDE SEQUENCE [LARGE SCALE GENOMIC DNA]</scope>
    <source>
        <strain evidence="3">HyVt-538</strain>
    </source>
</reference>
<dbReference type="InterPro" id="IPR008928">
    <property type="entry name" value="6-hairpin_glycosidase_sf"/>
</dbReference>
<dbReference type="GO" id="GO:0005975">
    <property type="term" value="P:carbohydrate metabolic process"/>
    <property type="evidence" value="ECO:0007669"/>
    <property type="project" value="InterPro"/>
</dbReference>
<evidence type="ECO:0000256" key="2">
    <source>
        <dbReference type="ARBA" id="ARBA00023235"/>
    </source>
</evidence>
<dbReference type="Gene3D" id="1.50.10.10">
    <property type="match status" value="1"/>
</dbReference>
<accession>A0A7V5U152</accession>
<comment type="similarity">
    <text evidence="1">Belongs to the N-acylglucosamine 2-epimerase family.</text>
</comment>
<dbReference type="GO" id="GO:0016853">
    <property type="term" value="F:isomerase activity"/>
    <property type="evidence" value="ECO:0007669"/>
    <property type="project" value="UniProtKB-KW"/>
</dbReference>
<comment type="caution">
    <text evidence="3">The sequence shown here is derived from an EMBL/GenBank/DDBJ whole genome shotgun (WGS) entry which is preliminary data.</text>
</comment>
<dbReference type="AlphaFoldDB" id="A0A7V5U152"/>
<name>A0A7V5U152_9PROT</name>
<evidence type="ECO:0000313" key="3">
    <source>
        <dbReference type="EMBL" id="HHI88705.1"/>
    </source>
</evidence>
<sequence>MVGIFTQTQKHMSDAADLTRIAGRAHDWLVHAALPFWADQARDGEGGFCEELHADGQPNWQAVRRLRVQARQIYSYAMAYRMGWCADRSVADHTLDFMLAKGFMPDERPGFIALLNPDGSVKDDRRDLYDHAFYLMALARHSQICTGHTTLALADSLIAFLDDELAAENGGWTEGLPRDDPRNALRRQNPHMHLFEAFLTLYDASGNAKYLRRAHEIYELFQAYFFDEETATITEFFHQNWRPARGAKGQSVEPGHMAEWVWLLGQYEQRTGNSTRKPAERLYQKLLSYDGPFLFDEMDKTGRVLRRTSRLWVQTEMVKAHLAQAEFGHRKAPAIAAYWLERILDDYLRPEGCWTDVMGENGLPLHGPVPTSTFYHIVCMITEAVRVSHSLDKPKKRA</sequence>
<dbReference type="Pfam" id="PF07221">
    <property type="entry name" value="GlcNAc_2-epim"/>
    <property type="match status" value="1"/>
</dbReference>
<dbReference type="PANTHER" id="PTHR15108">
    <property type="entry name" value="N-ACYLGLUCOSAMINE-2-EPIMERASE"/>
    <property type="match status" value="1"/>
</dbReference>
<keyword evidence="2 3" id="KW-0413">Isomerase</keyword>